<comment type="caution">
    <text evidence="2">The sequence shown here is derived from an EMBL/GenBank/DDBJ whole genome shotgun (WGS) entry which is preliminary data.</text>
</comment>
<evidence type="ECO:0008006" key="4">
    <source>
        <dbReference type="Google" id="ProtNLM"/>
    </source>
</evidence>
<dbReference type="OrthoDB" id="5307922at2759"/>
<name>A0A9N9LR35_9HELO</name>
<dbReference type="EMBL" id="CAJVRM010000336">
    <property type="protein sequence ID" value="CAG8979775.1"/>
    <property type="molecule type" value="Genomic_DNA"/>
</dbReference>
<keyword evidence="1" id="KW-0472">Membrane</keyword>
<dbReference type="SUPFAM" id="SSF63829">
    <property type="entry name" value="Calcium-dependent phosphotriesterase"/>
    <property type="match status" value="1"/>
</dbReference>
<feature type="transmembrane region" description="Helical" evidence="1">
    <location>
        <begin position="6"/>
        <end position="32"/>
    </location>
</feature>
<dbReference type="PANTHER" id="PTHR11799">
    <property type="entry name" value="PARAOXONASE"/>
    <property type="match status" value="1"/>
</dbReference>
<evidence type="ECO:0000313" key="3">
    <source>
        <dbReference type="Proteomes" id="UP000701801"/>
    </source>
</evidence>
<accession>A0A9N9LR35</accession>
<proteinExistence type="predicted"/>
<evidence type="ECO:0000256" key="1">
    <source>
        <dbReference type="SAM" id="Phobius"/>
    </source>
</evidence>
<dbReference type="Proteomes" id="UP000701801">
    <property type="component" value="Unassembled WGS sequence"/>
</dbReference>
<keyword evidence="1" id="KW-0812">Transmembrane</keyword>
<dbReference type="InterPro" id="IPR011042">
    <property type="entry name" value="6-blade_b-propeller_TolB-like"/>
</dbReference>
<protein>
    <recommendedName>
        <fullName evidence="4">Calcium-dependent phosphotriesterase</fullName>
    </recommendedName>
</protein>
<dbReference type="InterPro" id="IPR051288">
    <property type="entry name" value="Serum_paraoxonase/arylesterase"/>
</dbReference>
<gene>
    <name evidence="2" type="ORF">HYALB_00011583</name>
</gene>
<organism evidence="2 3">
    <name type="scientific">Hymenoscyphus albidus</name>
    <dbReference type="NCBI Taxonomy" id="595503"/>
    <lineage>
        <taxon>Eukaryota</taxon>
        <taxon>Fungi</taxon>
        <taxon>Dikarya</taxon>
        <taxon>Ascomycota</taxon>
        <taxon>Pezizomycotina</taxon>
        <taxon>Leotiomycetes</taxon>
        <taxon>Helotiales</taxon>
        <taxon>Helotiaceae</taxon>
        <taxon>Hymenoscyphus</taxon>
    </lineage>
</organism>
<keyword evidence="3" id="KW-1185">Reference proteome</keyword>
<keyword evidence="1" id="KW-1133">Transmembrane helix</keyword>
<dbReference type="PANTHER" id="PTHR11799:SF12">
    <property type="entry name" value="PARAOXONASE-RELATED"/>
    <property type="match status" value="1"/>
</dbReference>
<dbReference type="Gene3D" id="2.120.10.30">
    <property type="entry name" value="TolB, C-terminal domain"/>
    <property type="match status" value="1"/>
</dbReference>
<reference evidence="2" key="1">
    <citation type="submission" date="2021-07" db="EMBL/GenBank/DDBJ databases">
        <authorList>
            <person name="Durling M."/>
        </authorList>
    </citation>
    <scope>NUCLEOTIDE SEQUENCE</scope>
</reference>
<evidence type="ECO:0000313" key="2">
    <source>
        <dbReference type="EMBL" id="CAG8979775.1"/>
    </source>
</evidence>
<dbReference type="AlphaFoldDB" id="A0A9N9LR35"/>
<sequence>MVNLASKFAIIGVVFVGILYQFLFKTLIFDVLGYGRKINSLKDYSNVRCEKIDDLGLEACEDMWLHQKTGFLYMACSSSQSRQEWLPAFSIDHLNNTGRLLKDRVAVLDTRGSGSVASRLKWLSLEQFSGSSGDLALNLHGLDILEDKHTDTLRILLVNHRPPIDPRTGNHLDATLVGANSTIEQFQTKAGSSTMRHARTYFNEAIQTPNRVSWVNDHSFVFTNDHSAKVGLRRRLDLVIGGGNVAFCSRNSCNIAYSSGFNFPNGLVRGRDGLIYVPSTVGMKIDVFSLSEDHKLHLVHTIKSPLGLDNLSVDGDGNIFAAGFPALHNWNKATKDPFNINPESTVLKIRRDGKGYQGASRKAHVEKWNDGNYVVEKVFEDNNGVLPGATIAIHDSETGRFFLGGAFSPFITICETR</sequence>